<dbReference type="HOGENOM" id="CLU_024859_1_0_11"/>
<accession>C7M276</accession>
<feature type="domain" description="AAA+ ATPase" evidence="1">
    <location>
        <begin position="54"/>
        <end position="323"/>
    </location>
</feature>
<dbReference type="Pfam" id="PF01935">
    <property type="entry name" value="DUF87"/>
    <property type="match status" value="1"/>
</dbReference>
<evidence type="ECO:0000259" key="1">
    <source>
        <dbReference type="SMART" id="SM00382"/>
    </source>
</evidence>
<dbReference type="Gene3D" id="3.40.50.300">
    <property type="entry name" value="P-loop containing nucleotide triphosphate hydrolases"/>
    <property type="match status" value="2"/>
</dbReference>
<dbReference type="InterPro" id="IPR002789">
    <property type="entry name" value="HerA_central"/>
</dbReference>
<evidence type="ECO:0000313" key="2">
    <source>
        <dbReference type="EMBL" id="ACU53174.1"/>
    </source>
</evidence>
<dbReference type="eggNOG" id="COG0433">
    <property type="taxonomic scope" value="Bacteria"/>
</dbReference>
<dbReference type="AlphaFoldDB" id="C7M276"/>
<dbReference type="SMART" id="SM00382">
    <property type="entry name" value="AAA"/>
    <property type="match status" value="1"/>
</dbReference>
<organism evidence="2 3">
    <name type="scientific">Acidimicrobium ferrooxidans (strain DSM 10331 / JCM 15462 / NBRC 103882 / ICP)</name>
    <dbReference type="NCBI Taxonomy" id="525909"/>
    <lineage>
        <taxon>Bacteria</taxon>
        <taxon>Bacillati</taxon>
        <taxon>Actinomycetota</taxon>
        <taxon>Acidimicrobiia</taxon>
        <taxon>Acidimicrobiales</taxon>
        <taxon>Acidimicrobiaceae</taxon>
        <taxon>Acidimicrobium</taxon>
    </lineage>
</organism>
<sequence>MDLGWQDSTRALSVLAFAPTPPPQPAPSTVVGIAGSGGLFRFDAFDLYTHGWLTNPNVLILGDVGRGKSTLVKLLLVRSAIAASGSLLVLDPKGEYGAVARAVGASVMRPRADHGGIDPLAGSLDQRERARALGSVLEALCERPLDELERRAVSAVCVGPLAGLADAARRLAALDAEVFDARLASAGLERAARLALWLSRVVDGDLAGIWETRGGGSALAPRVVVDLSDVGAERWVRIAVAALLRMRLAQLGSGEVAGGLVVVDEAWTLASETSTRTLLVRALKLARAYGVSVVAVTHRLADVAGAMDLIGDVGTVVAFGQSSSAAQDLVTELHLDERVRELVAGLGRGVALWLLGGHSWLVRHVVREEEVALVDTDARMRAPAP</sequence>
<dbReference type="PANTHER" id="PTHR30121">
    <property type="entry name" value="UNCHARACTERIZED PROTEIN YJGR-RELATED"/>
    <property type="match status" value="1"/>
</dbReference>
<dbReference type="Proteomes" id="UP000000771">
    <property type="component" value="Chromosome"/>
</dbReference>
<dbReference type="EMBL" id="CP001631">
    <property type="protein sequence ID" value="ACU53174.1"/>
    <property type="molecule type" value="Genomic_DNA"/>
</dbReference>
<dbReference type="InterPro" id="IPR027417">
    <property type="entry name" value="P-loop_NTPase"/>
</dbReference>
<protein>
    <submittedName>
        <fullName evidence="2">AAA ATPase</fullName>
    </submittedName>
</protein>
<keyword evidence="3" id="KW-1185">Reference proteome</keyword>
<dbReference type="STRING" id="525909.Afer_0205"/>
<evidence type="ECO:0000313" key="3">
    <source>
        <dbReference type="Proteomes" id="UP000000771"/>
    </source>
</evidence>
<dbReference type="PANTHER" id="PTHR30121:SF6">
    <property type="entry name" value="SLR6007 PROTEIN"/>
    <property type="match status" value="1"/>
</dbReference>
<dbReference type="KEGG" id="afo:Afer_0205"/>
<dbReference type="InterPro" id="IPR051162">
    <property type="entry name" value="T4SS_component"/>
</dbReference>
<gene>
    <name evidence="2" type="ordered locus">Afer_0205</name>
</gene>
<dbReference type="RefSeq" id="WP_015797679.1">
    <property type="nucleotide sequence ID" value="NC_013124.1"/>
</dbReference>
<dbReference type="SUPFAM" id="SSF52540">
    <property type="entry name" value="P-loop containing nucleoside triphosphate hydrolases"/>
    <property type="match status" value="1"/>
</dbReference>
<dbReference type="InterPro" id="IPR003593">
    <property type="entry name" value="AAA+_ATPase"/>
</dbReference>
<name>C7M276_ACIFD</name>
<reference evidence="2 3" key="1">
    <citation type="journal article" date="2009" name="Stand. Genomic Sci.">
        <title>Complete genome sequence of Acidimicrobium ferrooxidans type strain (ICP).</title>
        <authorList>
            <person name="Clum A."/>
            <person name="Nolan M."/>
            <person name="Lang E."/>
            <person name="Glavina Del Rio T."/>
            <person name="Tice H."/>
            <person name="Copeland A."/>
            <person name="Cheng J.F."/>
            <person name="Lucas S."/>
            <person name="Chen F."/>
            <person name="Bruce D."/>
            <person name="Goodwin L."/>
            <person name="Pitluck S."/>
            <person name="Ivanova N."/>
            <person name="Mavrommatis K."/>
            <person name="Mikhailova N."/>
            <person name="Pati A."/>
            <person name="Chen A."/>
            <person name="Palaniappan K."/>
            <person name="Goker M."/>
            <person name="Spring S."/>
            <person name="Land M."/>
            <person name="Hauser L."/>
            <person name="Chang Y.J."/>
            <person name="Jeffries C.C."/>
            <person name="Chain P."/>
            <person name="Bristow J."/>
            <person name="Eisen J.A."/>
            <person name="Markowitz V."/>
            <person name="Hugenholtz P."/>
            <person name="Kyrpides N.C."/>
            <person name="Klenk H.P."/>
            <person name="Lapidus A."/>
        </authorList>
    </citation>
    <scope>NUCLEOTIDE SEQUENCE [LARGE SCALE GENOMIC DNA]</scope>
    <source>
        <strain evidence="3">DSM 10331 / JCM 15462 / NBRC 103882 / ICP</strain>
    </source>
</reference>
<dbReference type="OrthoDB" id="9804380at2"/>
<proteinExistence type="predicted"/>